<dbReference type="EMBL" id="BAABRI010000011">
    <property type="protein sequence ID" value="GAA5482999.1"/>
    <property type="molecule type" value="Genomic_DNA"/>
</dbReference>
<dbReference type="InterPro" id="IPR050407">
    <property type="entry name" value="Geranylgeranyl_reductase"/>
</dbReference>
<dbReference type="SUPFAM" id="SSF51905">
    <property type="entry name" value="FAD/NAD(P)-binding domain"/>
    <property type="match status" value="1"/>
</dbReference>
<dbReference type="PANTHER" id="PTHR42685">
    <property type="entry name" value="GERANYLGERANYL DIPHOSPHATE REDUCTASE"/>
    <property type="match status" value="1"/>
</dbReference>
<gene>
    <name evidence="1" type="ORF">Hsar01_02225</name>
</gene>
<dbReference type="Proteomes" id="UP001476282">
    <property type="component" value="Unassembled WGS sequence"/>
</dbReference>
<sequence length="337" mass="36948">MKEIRIAGGGLAGLSLALGLRRSAVPVTVCEAGRYPRHRVCGEFISGVAPSTLETLGIASSLADVRRHRHARWFRGGREILDTELPEPALGISRWRLDERLQQSFRAAGGELLSGKRLRREPAEGRVWAAGRLPVKSHWIGLKCHVLRLADEGGLEMHLGPNGYAGLSPVEDGRVNVCGLFRIERAMPGKGAELMFSYLEAGGHRGLVERLRAAEIDDSSCCGVAGFRLGMQPAEPELCAIGDAWGMIPPFTGNGMSMAFESAELALEPLVQWSRGQLAWSEAVRRIRGLGERRFRRRLRSALALHRVLLHGRGQDLIEALATHGMLPFRPLLSLVR</sequence>
<name>A0ABP9USJ9_9BACT</name>
<reference evidence="1 2" key="1">
    <citation type="submission" date="2024-02" db="EMBL/GenBank/DDBJ databases">
        <title>Haloferula sargassicola NBRC 104335.</title>
        <authorList>
            <person name="Ichikawa N."/>
            <person name="Katano-Makiyama Y."/>
            <person name="Hidaka K."/>
        </authorList>
    </citation>
    <scope>NUCLEOTIDE SEQUENCE [LARGE SCALE GENOMIC DNA]</scope>
    <source>
        <strain evidence="1 2">NBRC 104335</strain>
    </source>
</reference>
<dbReference type="Gene3D" id="3.50.50.60">
    <property type="entry name" value="FAD/NAD(P)-binding domain"/>
    <property type="match status" value="2"/>
</dbReference>
<proteinExistence type="predicted"/>
<evidence type="ECO:0000313" key="2">
    <source>
        <dbReference type="Proteomes" id="UP001476282"/>
    </source>
</evidence>
<dbReference type="PANTHER" id="PTHR42685:SF22">
    <property type="entry name" value="CONDITIONED MEDIUM FACTOR RECEPTOR 1"/>
    <property type="match status" value="1"/>
</dbReference>
<keyword evidence="2" id="KW-1185">Reference proteome</keyword>
<protein>
    <submittedName>
        <fullName evidence="1">Uncharacterized protein</fullName>
    </submittedName>
</protein>
<comment type="caution">
    <text evidence="1">The sequence shown here is derived from an EMBL/GenBank/DDBJ whole genome shotgun (WGS) entry which is preliminary data.</text>
</comment>
<dbReference type="RefSeq" id="WP_353567124.1">
    <property type="nucleotide sequence ID" value="NZ_BAABRI010000011.1"/>
</dbReference>
<evidence type="ECO:0000313" key="1">
    <source>
        <dbReference type="EMBL" id="GAA5482999.1"/>
    </source>
</evidence>
<accession>A0ABP9USJ9</accession>
<organism evidence="1 2">
    <name type="scientific">Haloferula sargassicola</name>
    <dbReference type="NCBI Taxonomy" id="490096"/>
    <lineage>
        <taxon>Bacteria</taxon>
        <taxon>Pseudomonadati</taxon>
        <taxon>Verrucomicrobiota</taxon>
        <taxon>Verrucomicrobiia</taxon>
        <taxon>Verrucomicrobiales</taxon>
        <taxon>Verrucomicrobiaceae</taxon>
        <taxon>Haloferula</taxon>
    </lineage>
</organism>
<dbReference type="InterPro" id="IPR036188">
    <property type="entry name" value="FAD/NAD-bd_sf"/>
</dbReference>